<evidence type="ECO:0000259" key="3">
    <source>
        <dbReference type="Pfam" id="PF13472"/>
    </source>
</evidence>
<feature type="chain" id="PRO_5045600468" evidence="2">
    <location>
        <begin position="26"/>
        <end position="484"/>
    </location>
</feature>
<sequence length="484" mass="51081">MQEPVGLRLCAFLFLLCFHFPLTCGLPHGPRNAALQKGESGILTRNSHGEGSHWVPAWTAMPQLVEPANLPPAPFNTSTTTFTNTTIRQTIHLTTHTSSIRLILSNAFGTTPLPITRATIALPRQENATTSPSGAGSPLIDPATLVALTFNGGCPNVTISEGATALSDPVEFAAEAQLDLTVSLYMAEGQQGKDVTGHPGSRTTSWMSFGDRSEEEDGRGDGAESVAHWYFISALLTSTSSYHHTSLVLIGDSLTDGRGSTTDTNNRWPDQLLSLLLDSNATSASYSSASLSILNQAAGGNALLLPPSSSGPNGPPALARLDRDVLALPGGPSHVLVYIGVNDIGVTAATEAAQTSIAAALIAGYKQFATRVRIAGGSGARVYAATLTPFCADKNCGESDVQPYSSKEREVSRQTVNTWIRAAPDEGWFDGVVDFDEAVRDDVEGGGSVLRADLDSGDYLHLNVKGYGILARAVMRFGENLAVW</sequence>
<accession>A0ABR1YPJ3</accession>
<evidence type="ECO:0000313" key="5">
    <source>
        <dbReference type="Proteomes" id="UP001492380"/>
    </source>
</evidence>
<protein>
    <submittedName>
        <fullName evidence="4">SGNH hydrolase-type esterase domain-containing protein</fullName>
    </submittedName>
</protein>
<name>A0ABR1YPJ3_9PEZI</name>
<keyword evidence="2" id="KW-0732">Signal</keyword>
<keyword evidence="5" id="KW-1185">Reference proteome</keyword>
<comment type="caution">
    <text evidence="4">The sequence shown here is derived from an EMBL/GenBank/DDBJ whole genome shotgun (WGS) entry which is preliminary data.</text>
</comment>
<evidence type="ECO:0000256" key="2">
    <source>
        <dbReference type="SAM" id="SignalP"/>
    </source>
</evidence>
<dbReference type="EMBL" id="JBBWRZ010000005">
    <property type="protein sequence ID" value="KAK8235365.1"/>
    <property type="molecule type" value="Genomic_DNA"/>
</dbReference>
<dbReference type="PANTHER" id="PTHR43784">
    <property type="entry name" value="GDSL-LIKE LIPASE/ACYLHYDROLASE, PUTATIVE (AFU_ORTHOLOGUE AFUA_2G00820)-RELATED"/>
    <property type="match status" value="1"/>
</dbReference>
<dbReference type="SUPFAM" id="SSF52266">
    <property type="entry name" value="SGNH hydrolase"/>
    <property type="match status" value="1"/>
</dbReference>
<dbReference type="Gene3D" id="3.40.50.1110">
    <property type="entry name" value="SGNH hydrolase"/>
    <property type="match status" value="1"/>
</dbReference>
<dbReference type="InterPro" id="IPR053140">
    <property type="entry name" value="GDSL_Rv0518-like"/>
</dbReference>
<dbReference type="Pfam" id="PF13472">
    <property type="entry name" value="Lipase_GDSL_2"/>
    <property type="match status" value="1"/>
</dbReference>
<dbReference type="Proteomes" id="UP001492380">
    <property type="component" value="Unassembled WGS sequence"/>
</dbReference>
<organism evidence="4 5">
    <name type="scientific">Phyllosticta capitalensis</name>
    <dbReference type="NCBI Taxonomy" id="121624"/>
    <lineage>
        <taxon>Eukaryota</taxon>
        <taxon>Fungi</taxon>
        <taxon>Dikarya</taxon>
        <taxon>Ascomycota</taxon>
        <taxon>Pezizomycotina</taxon>
        <taxon>Dothideomycetes</taxon>
        <taxon>Dothideomycetes incertae sedis</taxon>
        <taxon>Botryosphaeriales</taxon>
        <taxon>Phyllostictaceae</taxon>
        <taxon>Phyllosticta</taxon>
    </lineage>
</organism>
<feature type="signal peptide" evidence="2">
    <location>
        <begin position="1"/>
        <end position="25"/>
    </location>
</feature>
<proteinExistence type="predicted"/>
<evidence type="ECO:0000256" key="1">
    <source>
        <dbReference type="SAM" id="MobiDB-lite"/>
    </source>
</evidence>
<feature type="region of interest" description="Disordered" evidence="1">
    <location>
        <begin position="191"/>
        <end position="221"/>
    </location>
</feature>
<dbReference type="InterPro" id="IPR036514">
    <property type="entry name" value="SGNH_hydro_sf"/>
</dbReference>
<dbReference type="GO" id="GO:0016787">
    <property type="term" value="F:hydrolase activity"/>
    <property type="evidence" value="ECO:0007669"/>
    <property type="project" value="UniProtKB-KW"/>
</dbReference>
<feature type="domain" description="SGNH hydrolase-type esterase" evidence="3">
    <location>
        <begin position="249"/>
        <end position="468"/>
    </location>
</feature>
<evidence type="ECO:0000313" key="4">
    <source>
        <dbReference type="EMBL" id="KAK8235365.1"/>
    </source>
</evidence>
<gene>
    <name evidence="4" type="ORF">HDK90DRAFT_242799</name>
</gene>
<reference evidence="4 5" key="1">
    <citation type="submission" date="2024-04" db="EMBL/GenBank/DDBJ databases">
        <title>Phyllosticta paracitricarpa is synonymous to the EU quarantine fungus P. citricarpa based on phylogenomic analyses.</title>
        <authorList>
            <consortium name="Lawrence Berkeley National Laboratory"/>
            <person name="Van Ingen-Buijs V.A."/>
            <person name="Van Westerhoven A.C."/>
            <person name="Haridas S."/>
            <person name="Skiadas P."/>
            <person name="Martin F."/>
            <person name="Groenewald J.Z."/>
            <person name="Crous P.W."/>
            <person name="Seidl M.F."/>
        </authorList>
    </citation>
    <scope>NUCLEOTIDE SEQUENCE [LARGE SCALE GENOMIC DNA]</scope>
    <source>
        <strain evidence="4 5">CBS 123374</strain>
    </source>
</reference>
<dbReference type="InterPro" id="IPR013830">
    <property type="entry name" value="SGNH_hydro"/>
</dbReference>
<dbReference type="PANTHER" id="PTHR43784:SF2">
    <property type="entry name" value="GDSL-LIKE LIPASE_ACYLHYDROLASE, PUTATIVE (AFU_ORTHOLOGUE AFUA_2G00820)-RELATED"/>
    <property type="match status" value="1"/>
</dbReference>
<keyword evidence="4" id="KW-0378">Hydrolase</keyword>